<accession>A0A179UBJ3</accession>
<dbReference type="AlphaFoldDB" id="A0A179UBJ3"/>
<protein>
    <submittedName>
        <fullName evidence="2">Uncharacterized protein</fullName>
    </submittedName>
</protein>
<dbReference type="EMBL" id="GG657449">
    <property type="protein sequence ID" value="OAT05210.1"/>
    <property type="molecule type" value="Genomic_DNA"/>
</dbReference>
<feature type="compositionally biased region" description="Basic and acidic residues" evidence="1">
    <location>
        <begin position="211"/>
        <end position="221"/>
    </location>
</feature>
<feature type="region of interest" description="Disordered" evidence="1">
    <location>
        <begin position="176"/>
        <end position="227"/>
    </location>
</feature>
<proteinExistence type="predicted"/>
<dbReference type="Proteomes" id="UP000002038">
    <property type="component" value="Unassembled WGS sequence"/>
</dbReference>
<name>A0A179UBJ3_BLAGS</name>
<evidence type="ECO:0000313" key="2">
    <source>
        <dbReference type="EMBL" id="OAT05210.1"/>
    </source>
</evidence>
<keyword evidence="3" id="KW-1185">Reference proteome</keyword>
<dbReference type="OrthoDB" id="4177049at2759"/>
<dbReference type="GeneID" id="8507538"/>
<dbReference type="RefSeq" id="XP_002628734.1">
    <property type="nucleotide sequence ID" value="XM_002628688.1"/>
</dbReference>
<evidence type="ECO:0000313" key="3">
    <source>
        <dbReference type="Proteomes" id="UP000002038"/>
    </source>
</evidence>
<dbReference type="VEuPathDB" id="FungiDB:BDBG_01642"/>
<dbReference type="KEGG" id="bgh:BDBG_01642"/>
<organism evidence="2 3">
    <name type="scientific">Blastomyces gilchristii (strain SLH14081)</name>
    <name type="common">Blastomyces dermatitidis</name>
    <dbReference type="NCBI Taxonomy" id="559298"/>
    <lineage>
        <taxon>Eukaryota</taxon>
        <taxon>Fungi</taxon>
        <taxon>Dikarya</taxon>
        <taxon>Ascomycota</taxon>
        <taxon>Pezizomycotina</taxon>
        <taxon>Eurotiomycetes</taxon>
        <taxon>Eurotiomycetidae</taxon>
        <taxon>Onygenales</taxon>
        <taxon>Ajellomycetaceae</taxon>
        <taxon>Blastomyces</taxon>
    </lineage>
</organism>
<sequence>MDNRPRSPTPNSGSPYKNTYPVLRSSLSHDILPRSSTASRPKGPNHSNDPDADSEPEHNLYGELSRSQSPTHYSPRTSAFPDVGNSRNQTASASANTQPRRFRATDFGSPVQESKAFEHNSNSLTVESNQLRDLNSRLFEIYTDPSTDAGADAEEPVRVYHKLQQLPPALVHRRCGDEKGNDHSVTVNDNKDKDGNKENIPPDTTIPLEGGRSRLRGDRYRRPLGQLNPSDFYPGDISTCANCSRNIIGAGAGNLRMNDDDGDVFLGGPGAGWASGANRCQIRCFRCWK</sequence>
<feature type="region of interest" description="Disordered" evidence="1">
    <location>
        <begin position="1"/>
        <end position="124"/>
    </location>
</feature>
<evidence type="ECO:0000256" key="1">
    <source>
        <dbReference type="SAM" id="MobiDB-lite"/>
    </source>
</evidence>
<gene>
    <name evidence="2" type="ORF">BDBG_01642</name>
</gene>
<feature type="compositionally biased region" description="Polar residues" evidence="1">
    <location>
        <begin position="85"/>
        <end position="99"/>
    </location>
</feature>
<feature type="compositionally biased region" description="Polar residues" evidence="1">
    <location>
        <begin position="65"/>
        <end position="77"/>
    </location>
</feature>
<reference evidence="3" key="1">
    <citation type="journal article" date="2015" name="PLoS Genet.">
        <title>The dynamic genome and transcriptome of the human fungal pathogen Blastomyces and close relative Emmonsia.</title>
        <authorList>
            <person name="Munoz J.F."/>
            <person name="Gauthier G.M."/>
            <person name="Desjardins C.A."/>
            <person name="Gallo J.E."/>
            <person name="Holder J."/>
            <person name="Sullivan T.D."/>
            <person name="Marty A.J."/>
            <person name="Carmen J.C."/>
            <person name="Chen Z."/>
            <person name="Ding L."/>
            <person name="Gujja S."/>
            <person name="Magrini V."/>
            <person name="Misas E."/>
            <person name="Mitreva M."/>
            <person name="Priest M."/>
            <person name="Saif S."/>
            <person name="Whiston E.A."/>
            <person name="Young S."/>
            <person name="Zeng Q."/>
            <person name="Goldman W.E."/>
            <person name="Mardis E.R."/>
            <person name="Taylor J.W."/>
            <person name="McEwen J.G."/>
            <person name="Clay O.K."/>
            <person name="Klein B.S."/>
            <person name="Cuomo C.A."/>
        </authorList>
    </citation>
    <scope>NUCLEOTIDE SEQUENCE [LARGE SCALE GENOMIC DNA]</scope>
    <source>
        <strain evidence="3">SLH14081</strain>
    </source>
</reference>